<evidence type="ECO:0000256" key="8">
    <source>
        <dbReference type="ARBA" id="ARBA00048679"/>
    </source>
</evidence>
<keyword evidence="5 12" id="KW-0418">Kinase</keyword>
<dbReference type="Proteomes" id="UP001652621">
    <property type="component" value="Unplaced"/>
</dbReference>
<comment type="catalytic activity">
    <reaction evidence="8">
        <text>L-seryl-[protein] + ATP = O-phospho-L-seryl-[protein] + ADP + H(+)</text>
        <dbReference type="Rhea" id="RHEA:17989"/>
        <dbReference type="Rhea" id="RHEA-COMP:9863"/>
        <dbReference type="Rhea" id="RHEA-COMP:11604"/>
        <dbReference type="ChEBI" id="CHEBI:15378"/>
        <dbReference type="ChEBI" id="CHEBI:29999"/>
        <dbReference type="ChEBI" id="CHEBI:30616"/>
        <dbReference type="ChEBI" id="CHEBI:83421"/>
        <dbReference type="ChEBI" id="CHEBI:456216"/>
        <dbReference type="EC" id="2.7.11.1"/>
    </reaction>
</comment>
<dbReference type="GO" id="GO:0016301">
    <property type="term" value="F:kinase activity"/>
    <property type="evidence" value="ECO:0007669"/>
    <property type="project" value="UniProtKB-KW"/>
</dbReference>
<evidence type="ECO:0000313" key="12">
    <source>
        <dbReference type="RefSeq" id="XP_058984028.1"/>
    </source>
</evidence>
<evidence type="ECO:0000256" key="9">
    <source>
        <dbReference type="PROSITE-ProRule" id="PRU10141"/>
    </source>
</evidence>
<dbReference type="InterPro" id="IPR024604">
    <property type="entry name" value="GSG2_C"/>
</dbReference>
<evidence type="ECO:0000256" key="7">
    <source>
        <dbReference type="ARBA" id="ARBA00047899"/>
    </source>
</evidence>
<accession>A0ABM3VE10</accession>
<keyword evidence="6 9" id="KW-0067">ATP-binding</keyword>
<dbReference type="PROSITE" id="PS50011">
    <property type="entry name" value="PROTEIN_KINASE_DOM"/>
    <property type="match status" value="1"/>
</dbReference>
<dbReference type="Gene3D" id="1.10.510.10">
    <property type="entry name" value="Transferase(Phosphotransferase) domain 1"/>
    <property type="match status" value="1"/>
</dbReference>
<protein>
    <recommendedName>
        <fullName evidence="1">non-specific serine/threonine protein kinase</fullName>
        <ecNumber evidence="1">2.7.11.1</ecNumber>
    </recommendedName>
</protein>
<dbReference type="RefSeq" id="XP_058984028.1">
    <property type="nucleotide sequence ID" value="XM_059128045.1"/>
</dbReference>
<keyword evidence="11" id="KW-1185">Reference proteome</keyword>
<feature type="binding site" evidence="9">
    <location>
        <position position="384"/>
    </location>
    <ligand>
        <name>ATP</name>
        <dbReference type="ChEBI" id="CHEBI:30616"/>
    </ligand>
</feature>
<evidence type="ECO:0000256" key="5">
    <source>
        <dbReference type="ARBA" id="ARBA00022777"/>
    </source>
</evidence>
<comment type="catalytic activity">
    <reaction evidence="7">
        <text>L-threonyl-[protein] + ATP = O-phospho-L-threonyl-[protein] + ADP + H(+)</text>
        <dbReference type="Rhea" id="RHEA:46608"/>
        <dbReference type="Rhea" id="RHEA-COMP:11060"/>
        <dbReference type="Rhea" id="RHEA-COMP:11605"/>
        <dbReference type="ChEBI" id="CHEBI:15378"/>
        <dbReference type="ChEBI" id="CHEBI:30013"/>
        <dbReference type="ChEBI" id="CHEBI:30616"/>
        <dbReference type="ChEBI" id="CHEBI:61977"/>
        <dbReference type="ChEBI" id="CHEBI:456216"/>
        <dbReference type="EC" id="2.7.11.1"/>
    </reaction>
</comment>
<dbReference type="GeneID" id="101895394"/>
<evidence type="ECO:0000256" key="2">
    <source>
        <dbReference type="ARBA" id="ARBA00022527"/>
    </source>
</evidence>
<dbReference type="EC" id="2.7.11.1" evidence="1"/>
<keyword evidence="4 9" id="KW-0547">Nucleotide-binding</keyword>
<name>A0ABM3VE10_MUSDO</name>
<evidence type="ECO:0000256" key="6">
    <source>
        <dbReference type="ARBA" id="ARBA00022840"/>
    </source>
</evidence>
<organism evidence="11 12">
    <name type="scientific">Musca domestica</name>
    <name type="common">House fly</name>
    <dbReference type="NCBI Taxonomy" id="7370"/>
    <lineage>
        <taxon>Eukaryota</taxon>
        <taxon>Metazoa</taxon>
        <taxon>Ecdysozoa</taxon>
        <taxon>Arthropoda</taxon>
        <taxon>Hexapoda</taxon>
        <taxon>Insecta</taxon>
        <taxon>Pterygota</taxon>
        <taxon>Neoptera</taxon>
        <taxon>Endopterygota</taxon>
        <taxon>Diptera</taxon>
        <taxon>Brachycera</taxon>
        <taxon>Muscomorpha</taxon>
        <taxon>Muscoidea</taxon>
        <taxon>Muscidae</taxon>
        <taxon>Musca</taxon>
    </lineage>
</organism>
<dbReference type="InterPro" id="IPR000719">
    <property type="entry name" value="Prot_kinase_dom"/>
</dbReference>
<sequence length="670" mass="76907">MLVSTPTIKTTVLILTTDSECALFVNKLKLFEIQFVFPFFVYFLLIMGDFNSFDEDTLPDDAWKDSFDKLLEEKAALREMNLLKRDVHASFNLNSSYENSCFDITTALSEKQFKEQHMPTTPSSNVLQFGKSHLHKDKIEKTIDSVSTPSRGDVFKNPFKCALSPIGNWDSPNQKRRENSVESISFDVASSYKNDLHPSLAENVVSLQKKSSNNKLQLGSPLSLVLQNKNVNRALKNVCFDSNIVTRGSRNSPSISSQIMNKGITLQPGKWRKSLNTWRRTQSLPSGNPTKLNGDYESERKVSLTVAAHRKSISCRKHSSSEPTKTNFKRQLLGRCNQSHVLRFESAYSDPYLECCEKIGEGAFGEVFLYKSPTQKEADNVVLKIIPIEGLQLVNGEIQKTYEQILQEVVISMELCALGHENRGISFANGFVNIQAVKCVKGHYPAHLQKLWEEYDDRKESENDHPQCFMSDQIYVVLEMAFSGKDMEKFIFKNAEQSYYALQQIVFALAVGEMVYEFEHRDLHWGNILIATTNEKYICYKLKNQVISLPTKGVKATVIDYTLSRITYGDCCYYNDLSLDKDLFAATGDYQFDIYRMMRDILNDKWETFEPKTNVFWISYIISKLLNNVKYKNNRTKLHLEYIKKLRTLESTILSYKSCMDFAMNLIMDI</sequence>
<keyword evidence="2" id="KW-0723">Serine/threonine-protein kinase</keyword>
<dbReference type="InterPro" id="IPR011009">
    <property type="entry name" value="Kinase-like_dom_sf"/>
</dbReference>
<reference evidence="12" key="1">
    <citation type="submission" date="2025-08" db="UniProtKB">
        <authorList>
            <consortium name="RefSeq"/>
        </authorList>
    </citation>
    <scope>IDENTIFICATION</scope>
    <source>
        <strain evidence="12">Aabys</strain>
        <tissue evidence="12">Whole body</tissue>
    </source>
</reference>
<evidence type="ECO:0000256" key="1">
    <source>
        <dbReference type="ARBA" id="ARBA00012513"/>
    </source>
</evidence>
<evidence type="ECO:0000313" key="11">
    <source>
        <dbReference type="Proteomes" id="UP001652621"/>
    </source>
</evidence>
<evidence type="ECO:0000256" key="3">
    <source>
        <dbReference type="ARBA" id="ARBA00022679"/>
    </source>
</evidence>
<dbReference type="PANTHER" id="PTHR24419">
    <property type="entry name" value="INTERLEUKIN-1 RECEPTOR-ASSOCIATED KINASE"/>
    <property type="match status" value="1"/>
</dbReference>
<dbReference type="SUPFAM" id="SSF56112">
    <property type="entry name" value="Protein kinase-like (PK-like)"/>
    <property type="match status" value="1"/>
</dbReference>
<dbReference type="InterPro" id="IPR017441">
    <property type="entry name" value="Protein_kinase_ATP_BS"/>
</dbReference>
<dbReference type="PROSITE" id="PS00107">
    <property type="entry name" value="PROTEIN_KINASE_ATP"/>
    <property type="match status" value="1"/>
</dbReference>
<dbReference type="PANTHER" id="PTHR24419:SF18">
    <property type="entry name" value="SERINE_THREONINE-PROTEIN KINASE HASPIN"/>
    <property type="match status" value="1"/>
</dbReference>
<dbReference type="SMART" id="SM01331">
    <property type="entry name" value="DUF3635"/>
    <property type="match status" value="1"/>
</dbReference>
<dbReference type="Pfam" id="PF12330">
    <property type="entry name" value="Haspin_kinase"/>
    <property type="match status" value="1"/>
</dbReference>
<evidence type="ECO:0000259" key="10">
    <source>
        <dbReference type="PROSITE" id="PS50011"/>
    </source>
</evidence>
<feature type="domain" description="Protein kinase" evidence="10">
    <location>
        <begin position="353"/>
        <end position="670"/>
    </location>
</feature>
<gene>
    <name evidence="12" type="primary">LOC101895394</name>
</gene>
<dbReference type="Gene3D" id="3.30.200.20">
    <property type="entry name" value="Phosphorylase Kinase, domain 1"/>
    <property type="match status" value="1"/>
</dbReference>
<evidence type="ECO:0000256" key="4">
    <source>
        <dbReference type="ARBA" id="ARBA00022741"/>
    </source>
</evidence>
<keyword evidence="3" id="KW-0808">Transferase</keyword>
<proteinExistence type="predicted"/>